<dbReference type="InterPro" id="IPR051837">
    <property type="entry name" value="SortingNexin/PXDomain-PKLike"/>
</dbReference>
<dbReference type="PANTHER" id="PTHR22999">
    <property type="entry name" value="PX SERINE/THREONINE KINASE PXK"/>
    <property type="match status" value="1"/>
</dbReference>
<keyword evidence="6" id="KW-1185">Reference proteome</keyword>
<dbReference type="InterPro" id="IPR003114">
    <property type="entry name" value="Phox_assoc"/>
</dbReference>
<reference evidence="5" key="1">
    <citation type="journal article" date="2020" name="Stud. Mycol.">
        <title>101 Dothideomycetes genomes: a test case for predicting lifestyles and emergence of pathogens.</title>
        <authorList>
            <person name="Haridas S."/>
            <person name="Albert R."/>
            <person name="Binder M."/>
            <person name="Bloem J."/>
            <person name="Labutti K."/>
            <person name="Salamov A."/>
            <person name="Andreopoulos B."/>
            <person name="Baker S."/>
            <person name="Barry K."/>
            <person name="Bills G."/>
            <person name="Bluhm B."/>
            <person name="Cannon C."/>
            <person name="Castanera R."/>
            <person name="Culley D."/>
            <person name="Daum C."/>
            <person name="Ezra D."/>
            <person name="Gonzalez J."/>
            <person name="Henrissat B."/>
            <person name="Kuo A."/>
            <person name="Liang C."/>
            <person name="Lipzen A."/>
            <person name="Lutzoni F."/>
            <person name="Magnuson J."/>
            <person name="Mondo S."/>
            <person name="Nolan M."/>
            <person name="Ohm R."/>
            <person name="Pangilinan J."/>
            <person name="Park H.-J."/>
            <person name="Ramirez L."/>
            <person name="Alfaro M."/>
            <person name="Sun H."/>
            <person name="Tritt A."/>
            <person name="Yoshinaga Y."/>
            <person name="Zwiers L.-H."/>
            <person name="Turgeon B."/>
            <person name="Goodwin S."/>
            <person name="Spatafora J."/>
            <person name="Crous P."/>
            <person name="Grigoriev I."/>
        </authorList>
    </citation>
    <scope>NUCLEOTIDE SEQUENCE</scope>
    <source>
        <strain evidence="5">CBS 116005</strain>
    </source>
</reference>
<keyword evidence="2" id="KW-0963">Cytoplasm</keyword>
<dbReference type="GO" id="GO:0005769">
    <property type="term" value="C:early endosome"/>
    <property type="evidence" value="ECO:0007669"/>
    <property type="project" value="TreeGrafter"/>
</dbReference>
<gene>
    <name evidence="5" type="ORF">EJ03DRAFT_387375</name>
</gene>
<proteinExistence type="predicted"/>
<dbReference type="GO" id="GO:0045022">
    <property type="term" value="P:early endosome to late endosome transport"/>
    <property type="evidence" value="ECO:0007669"/>
    <property type="project" value="TreeGrafter"/>
</dbReference>
<comment type="subcellular location">
    <subcellularLocation>
        <location evidence="1">Cytoplasm</location>
    </subcellularLocation>
</comment>
<evidence type="ECO:0000256" key="1">
    <source>
        <dbReference type="ARBA" id="ARBA00004496"/>
    </source>
</evidence>
<dbReference type="GO" id="GO:0005770">
    <property type="term" value="C:late endosome"/>
    <property type="evidence" value="ECO:0007669"/>
    <property type="project" value="TreeGrafter"/>
</dbReference>
<evidence type="ECO:0000256" key="2">
    <source>
        <dbReference type="ARBA" id="ARBA00022490"/>
    </source>
</evidence>
<evidence type="ECO:0000313" key="6">
    <source>
        <dbReference type="Proteomes" id="UP000799436"/>
    </source>
</evidence>
<feature type="domain" description="PXA" evidence="4">
    <location>
        <begin position="67"/>
        <end position="240"/>
    </location>
</feature>
<dbReference type="SMART" id="SM00313">
    <property type="entry name" value="PXA"/>
    <property type="match status" value="1"/>
</dbReference>
<dbReference type="OrthoDB" id="5582218at2759"/>
<dbReference type="AlphaFoldDB" id="A0A6G1LJG6"/>
<name>A0A6G1LJG6_9PEZI</name>
<protein>
    <recommendedName>
        <fullName evidence="4">PXA domain-containing protein</fullName>
    </recommendedName>
</protein>
<dbReference type="PROSITE" id="PS51207">
    <property type="entry name" value="PXA"/>
    <property type="match status" value="1"/>
</dbReference>
<accession>A0A6G1LJG6</accession>
<dbReference type="EMBL" id="ML995812">
    <property type="protein sequence ID" value="KAF2773103.1"/>
    <property type="molecule type" value="Genomic_DNA"/>
</dbReference>
<evidence type="ECO:0000313" key="5">
    <source>
        <dbReference type="EMBL" id="KAF2773103.1"/>
    </source>
</evidence>
<dbReference type="GO" id="GO:0035091">
    <property type="term" value="F:phosphatidylinositol binding"/>
    <property type="evidence" value="ECO:0007669"/>
    <property type="project" value="TreeGrafter"/>
</dbReference>
<evidence type="ECO:0000256" key="3">
    <source>
        <dbReference type="SAM" id="MobiDB-lite"/>
    </source>
</evidence>
<dbReference type="Proteomes" id="UP000799436">
    <property type="component" value="Unassembled WGS sequence"/>
</dbReference>
<organism evidence="5 6">
    <name type="scientific">Teratosphaeria nubilosa</name>
    <dbReference type="NCBI Taxonomy" id="161662"/>
    <lineage>
        <taxon>Eukaryota</taxon>
        <taxon>Fungi</taxon>
        <taxon>Dikarya</taxon>
        <taxon>Ascomycota</taxon>
        <taxon>Pezizomycotina</taxon>
        <taxon>Dothideomycetes</taxon>
        <taxon>Dothideomycetidae</taxon>
        <taxon>Mycosphaerellales</taxon>
        <taxon>Teratosphaeriaceae</taxon>
        <taxon>Teratosphaeria</taxon>
    </lineage>
</organism>
<sequence>MALAISRPRINGSRASSQAHVADKETVAFIRRTLCTKPSVKSSAPTTVSDERQDQPLDELLPPLTSDNAVDVQLYAIIAVTLGQFVQNWYGRITTDSDFVSEIVLIVAHCTRGLEERLRHVDLESLLLDELPLVIKAHISGNAIIASIYHSLRPHKALSPFPIDDATTLAERENESDWSQLLVSRIIPLVLPPEDLMNPCLNVLVSEIFSEMIVRNAVLEKSSQSWLLWEGVTKVIYTLRPGVQPRMETAASSINRLDQYGLLASADKAAGRESPPDGYQTSREFQPVPIVAMKLWNCLGQLTRLQDRMPWLTGILALLQWQLMHGPGQLCSSNSALDRLMSAQLQKRLLSPALLPPLLQAIRSAVFPDNAFGPARIPPTSDEAKEIKRKCTCAIVEVIPEAVKRPYFATKDEDEIKKDVERTLDLFADAYINKHLLAAALELIIVRLFPELAEPDISR</sequence>
<dbReference type="PANTHER" id="PTHR22999:SF23">
    <property type="entry name" value="SORTING NEXIN-16"/>
    <property type="match status" value="1"/>
</dbReference>
<dbReference type="Pfam" id="PF02194">
    <property type="entry name" value="PXA"/>
    <property type="match status" value="1"/>
</dbReference>
<feature type="region of interest" description="Disordered" evidence="3">
    <location>
        <begin position="40"/>
        <end position="60"/>
    </location>
</feature>
<evidence type="ECO:0000259" key="4">
    <source>
        <dbReference type="PROSITE" id="PS51207"/>
    </source>
</evidence>